<dbReference type="InterPro" id="IPR051992">
    <property type="entry name" value="OxStress_Response_Reg"/>
</dbReference>
<keyword evidence="2" id="KW-0539">Nucleus</keyword>
<dbReference type="STRING" id="218851.A0A2G5C8N6"/>
<feature type="region of interest" description="Disordered" evidence="3">
    <location>
        <begin position="161"/>
        <end position="261"/>
    </location>
</feature>
<dbReference type="AlphaFoldDB" id="A0A2G5C8N6"/>
<accession>A0A2G5C8N6</accession>
<name>A0A2G5C8N6_AQUCA</name>
<dbReference type="GO" id="GO:0006950">
    <property type="term" value="P:response to stress"/>
    <property type="evidence" value="ECO:0007669"/>
    <property type="project" value="UniProtKB-ARBA"/>
</dbReference>
<feature type="compositionally biased region" description="Polar residues" evidence="3">
    <location>
        <begin position="243"/>
        <end position="252"/>
    </location>
</feature>
<feature type="compositionally biased region" description="Low complexity" evidence="3">
    <location>
        <begin position="179"/>
        <end position="201"/>
    </location>
</feature>
<feature type="compositionally biased region" description="Polar residues" evidence="3">
    <location>
        <begin position="215"/>
        <end position="230"/>
    </location>
</feature>
<dbReference type="OrthoDB" id="691484at2759"/>
<dbReference type="Proteomes" id="UP000230069">
    <property type="component" value="Unassembled WGS sequence"/>
</dbReference>
<gene>
    <name evidence="4" type="ORF">AQUCO_07600074v1</name>
</gene>
<dbReference type="GO" id="GO:0005634">
    <property type="term" value="C:nucleus"/>
    <property type="evidence" value="ECO:0007669"/>
    <property type="project" value="UniProtKB-SubCell"/>
</dbReference>
<evidence type="ECO:0000313" key="5">
    <source>
        <dbReference type="Proteomes" id="UP000230069"/>
    </source>
</evidence>
<feature type="region of interest" description="Disordered" evidence="3">
    <location>
        <begin position="60"/>
        <end position="91"/>
    </location>
</feature>
<evidence type="ECO:0000256" key="2">
    <source>
        <dbReference type="ARBA" id="ARBA00023242"/>
    </source>
</evidence>
<evidence type="ECO:0000256" key="1">
    <source>
        <dbReference type="ARBA" id="ARBA00004123"/>
    </source>
</evidence>
<reference evidence="4 5" key="1">
    <citation type="submission" date="2017-09" db="EMBL/GenBank/DDBJ databases">
        <title>WGS assembly of Aquilegia coerulea Goldsmith.</title>
        <authorList>
            <person name="Hodges S."/>
            <person name="Kramer E."/>
            <person name="Nordborg M."/>
            <person name="Tomkins J."/>
            <person name="Borevitz J."/>
            <person name="Derieg N."/>
            <person name="Yan J."/>
            <person name="Mihaltcheva S."/>
            <person name="Hayes R.D."/>
            <person name="Rokhsar D."/>
        </authorList>
    </citation>
    <scope>NUCLEOTIDE SEQUENCE [LARGE SCALE GENOMIC DNA]</scope>
    <source>
        <strain evidence="5">cv. Goldsmith</strain>
    </source>
</reference>
<sequence length="261" mass="28027">MSIAFDTSNNRIESSGFIRGLSCMIFESPEKTRPMAVVGSGGGGGDQRFSGAKVVVHHDDDDDCCSSSSIGRNSDSDGDDDDDDGEVQSSFKSPLDTLDALQEVLPIKRGISKFYSGKSKSFTSLADASSASIKEIAKPDNAYTRKRKNLLATSILLDKNHNNPLRQSVGGISKRRTFNLSGTPSSSSESITSENSNTSSSSPPPPRLPPLHPQTKPSSDNVGMSQSNFSARRAYSLADLQIAQDNHSSSINNRDESKKHH</sequence>
<organism evidence="4 5">
    <name type="scientific">Aquilegia coerulea</name>
    <name type="common">Rocky mountain columbine</name>
    <dbReference type="NCBI Taxonomy" id="218851"/>
    <lineage>
        <taxon>Eukaryota</taxon>
        <taxon>Viridiplantae</taxon>
        <taxon>Streptophyta</taxon>
        <taxon>Embryophyta</taxon>
        <taxon>Tracheophyta</taxon>
        <taxon>Spermatophyta</taxon>
        <taxon>Magnoliopsida</taxon>
        <taxon>Ranunculales</taxon>
        <taxon>Ranunculaceae</taxon>
        <taxon>Thalictroideae</taxon>
        <taxon>Aquilegia</taxon>
    </lineage>
</organism>
<evidence type="ECO:0000256" key="3">
    <source>
        <dbReference type="SAM" id="MobiDB-lite"/>
    </source>
</evidence>
<comment type="subcellular location">
    <subcellularLocation>
        <location evidence="1">Nucleus</location>
    </subcellularLocation>
</comment>
<evidence type="ECO:0000313" key="4">
    <source>
        <dbReference type="EMBL" id="PIA27654.1"/>
    </source>
</evidence>
<keyword evidence="5" id="KW-1185">Reference proteome</keyword>
<dbReference type="InParanoid" id="A0A2G5C8N6"/>
<protein>
    <submittedName>
        <fullName evidence="4">Uncharacterized protein</fullName>
    </submittedName>
</protein>
<dbReference type="EMBL" id="KZ305093">
    <property type="protein sequence ID" value="PIA27654.1"/>
    <property type="molecule type" value="Genomic_DNA"/>
</dbReference>
<dbReference type="FunCoup" id="A0A2G5C8N6">
    <property type="interactions" value="40"/>
</dbReference>
<dbReference type="PANTHER" id="PTHR33172:SF96">
    <property type="entry name" value="PROTEIN OXIDATIVE STRESS 3 LIKE 3"/>
    <property type="match status" value="1"/>
</dbReference>
<feature type="compositionally biased region" description="Acidic residues" evidence="3">
    <location>
        <begin position="76"/>
        <end position="86"/>
    </location>
</feature>
<proteinExistence type="predicted"/>
<dbReference type="PANTHER" id="PTHR33172">
    <property type="entry name" value="OS08G0516900 PROTEIN"/>
    <property type="match status" value="1"/>
</dbReference>
<feature type="compositionally biased region" description="Pro residues" evidence="3">
    <location>
        <begin position="202"/>
        <end position="212"/>
    </location>
</feature>